<dbReference type="AlphaFoldDB" id="A0A3S5B4R4"/>
<dbReference type="SUPFAM" id="SSF160481">
    <property type="entry name" value="BRK domain-like"/>
    <property type="match status" value="1"/>
</dbReference>
<comment type="caution">
    <text evidence="7">The sequence shown here is derived from an EMBL/GenBank/DDBJ whole genome shotgun (WGS) entry which is preliminary data.</text>
</comment>
<evidence type="ECO:0000259" key="6">
    <source>
        <dbReference type="SMART" id="SM00592"/>
    </source>
</evidence>
<keyword evidence="8" id="KW-1185">Reference proteome</keyword>
<reference evidence="7" key="1">
    <citation type="submission" date="2018-11" db="EMBL/GenBank/DDBJ databases">
        <authorList>
            <consortium name="Pathogen Informatics"/>
        </authorList>
    </citation>
    <scope>NUCLEOTIDE SEQUENCE</scope>
</reference>
<feature type="region of interest" description="Disordered" evidence="5">
    <location>
        <begin position="280"/>
        <end position="304"/>
    </location>
</feature>
<evidence type="ECO:0000313" key="8">
    <source>
        <dbReference type="Proteomes" id="UP000784294"/>
    </source>
</evidence>
<keyword evidence="3" id="KW-0804">Transcription</keyword>
<comment type="subcellular location">
    <subcellularLocation>
        <location evidence="1">Nucleus</location>
    </subcellularLocation>
</comment>
<dbReference type="EMBL" id="CAAALY010252073">
    <property type="protein sequence ID" value="VEL36370.1"/>
    <property type="molecule type" value="Genomic_DNA"/>
</dbReference>
<dbReference type="Gene3D" id="3.40.5.120">
    <property type="match status" value="1"/>
</dbReference>
<gene>
    <name evidence="7" type="ORF">PXEA_LOCUS29810</name>
</gene>
<dbReference type="SMART" id="SM00592">
    <property type="entry name" value="BRK"/>
    <property type="match status" value="1"/>
</dbReference>
<feature type="compositionally biased region" description="Low complexity" evidence="5">
    <location>
        <begin position="71"/>
        <end position="88"/>
    </location>
</feature>
<dbReference type="Proteomes" id="UP000784294">
    <property type="component" value="Unassembled WGS sequence"/>
</dbReference>
<organism evidence="7 8">
    <name type="scientific">Protopolystoma xenopodis</name>
    <dbReference type="NCBI Taxonomy" id="117903"/>
    <lineage>
        <taxon>Eukaryota</taxon>
        <taxon>Metazoa</taxon>
        <taxon>Spiralia</taxon>
        <taxon>Lophotrochozoa</taxon>
        <taxon>Platyhelminthes</taxon>
        <taxon>Monogenea</taxon>
        <taxon>Polyopisthocotylea</taxon>
        <taxon>Polystomatidea</taxon>
        <taxon>Polystomatidae</taxon>
        <taxon>Protopolystoma</taxon>
    </lineage>
</organism>
<evidence type="ECO:0000256" key="3">
    <source>
        <dbReference type="ARBA" id="ARBA00023163"/>
    </source>
</evidence>
<dbReference type="Pfam" id="PF07533">
    <property type="entry name" value="BRK"/>
    <property type="match status" value="1"/>
</dbReference>
<feature type="compositionally biased region" description="Low complexity" evidence="5">
    <location>
        <begin position="477"/>
        <end position="486"/>
    </location>
</feature>
<evidence type="ECO:0000256" key="4">
    <source>
        <dbReference type="ARBA" id="ARBA00023242"/>
    </source>
</evidence>
<feature type="region of interest" description="Disordered" evidence="5">
    <location>
        <begin position="60"/>
        <end position="99"/>
    </location>
</feature>
<keyword evidence="4" id="KW-0539">Nucleus</keyword>
<feature type="region of interest" description="Disordered" evidence="5">
    <location>
        <begin position="183"/>
        <end position="248"/>
    </location>
</feature>
<sequence length="587" mass="61500">MCSANSNMNLSYLVFGFTGQWPVPKRFVLTASGNVLPMPVGQTLPSGHQGLTGLSMSQSATISGLHHSHQHIQSSTHHTQHQTMTHIQPGGSGTHGSSDNLMLMARACIEKFGSGRGSQLGETHSTNAYASAVASLAAQQQQGLYRHSHIYTSQSNILSSFPGSVVDLSSDSEHGVPLNLLKQQQQHSSLSSAQQQQPAAVWSPARMRYHATPGSCSLGGGPLPDKANNSTEPNPSGSTVIDLSANSPTNESSISANFFSPAQLEGTSATAVKAAASTVSSCGQSSPLHLTSSSRSSSTPNNLSRQSAALGFTTVSNPTPSNISLGSRHESTLASAGLGRSISSGSAEYTSLANERIQTTTPLNSTAEIATPSPLPNTTSSSGRGRKRKMDRPMPVYSGGSINNSLLYRMAKLTGDADYDAGETFENVPSPLSDAGNHGNYYGRRLRTSCVLLSFPDNKINESTCIESDAASVSIATSSAGSTTSSRESKSDSIHEGVAGPPEKRTRSADSLTSNANTGKNNNALCSSSVSSIGSGSGDDAVWEVRVPVISLLDGSLIHGDKAPRRRILEAWLQAHPEYMPYSVEPR</sequence>
<name>A0A3S5B4R4_9PLAT</name>
<evidence type="ECO:0000313" key="7">
    <source>
        <dbReference type="EMBL" id="VEL36370.1"/>
    </source>
</evidence>
<protein>
    <recommendedName>
        <fullName evidence="6">BRK domain-containing protein</fullName>
    </recommendedName>
</protein>
<feature type="compositionally biased region" description="Polar residues" evidence="5">
    <location>
        <begin position="227"/>
        <end position="248"/>
    </location>
</feature>
<dbReference type="OrthoDB" id="6311362at2759"/>
<proteinExistence type="predicted"/>
<evidence type="ECO:0000256" key="2">
    <source>
        <dbReference type="ARBA" id="ARBA00023015"/>
    </source>
</evidence>
<dbReference type="GO" id="GO:0005634">
    <property type="term" value="C:nucleus"/>
    <property type="evidence" value="ECO:0007669"/>
    <property type="project" value="UniProtKB-SubCell"/>
</dbReference>
<accession>A0A3S5B4R4</accession>
<feature type="region of interest" description="Disordered" evidence="5">
    <location>
        <begin position="477"/>
        <end position="524"/>
    </location>
</feature>
<feature type="domain" description="BRK" evidence="6">
    <location>
        <begin position="542"/>
        <end position="584"/>
    </location>
</feature>
<dbReference type="InterPro" id="IPR006576">
    <property type="entry name" value="BRK_domain"/>
</dbReference>
<evidence type="ECO:0000256" key="1">
    <source>
        <dbReference type="ARBA" id="ARBA00004123"/>
    </source>
</evidence>
<feature type="compositionally biased region" description="Polar residues" evidence="5">
    <location>
        <begin position="509"/>
        <end position="524"/>
    </location>
</feature>
<evidence type="ECO:0000256" key="5">
    <source>
        <dbReference type="SAM" id="MobiDB-lite"/>
    </source>
</evidence>
<feature type="region of interest" description="Disordered" evidence="5">
    <location>
        <begin position="360"/>
        <end position="398"/>
    </location>
</feature>
<feature type="compositionally biased region" description="Low complexity" evidence="5">
    <location>
        <begin position="183"/>
        <end position="197"/>
    </location>
</feature>
<keyword evidence="2" id="KW-0805">Transcription regulation</keyword>
<dbReference type="InterPro" id="IPR037259">
    <property type="entry name" value="BRK_sf"/>
</dbReference>